<dbReference type="PROSITE" id="PS50865">
    <property type="entry name" value="ZF_MYND_2"/>
    <property type="match status" value="1"/>
</dbReference>
<evidence type="ECO:0000256" key="1">
    <source>
        <dbReference type="ARBA" id="ARBA00022723"/>
    </source>
</evidence>
<evidence type="ECO:0000313" key="6">
    <source>
        <dbReference type="Proteomes" id="UP000829291"/>
    </source>
</evidence>
<keyword evidence="3" id="KW-0862">Zinc</keyword>
<keyword evidence="1" id="KW-0479">Metal-binding</keyword>
<organism evidence="7">
    <name type="scientific">Neodiprion lecontei</name>
    <name type="common">Redheaded pine sawfly</name>
    <dbReference type="NCBI Taxonomy" id="441921"/>
    <lineage>
        <taxon>Eukaryota</taxon>
        <taxon>Metazoa</taxon>
        <taxon>Ecdysozoa</taxon>
        <taxon>Arthropoda</taxon>
        <taxon>Hexapoda</taxon>
        <taxon>Insecta</taxon>
        <taxon>Pterygota</taxon>
        <taxon>Neoptera</taxon>
        <taxon>Endopterygota</taxon>
        <taxon>Hymenoptera</taxon>
        <taxon>Tenthredinoidea</taxon>
        <taxon>Diprionidae</taxon>
        <taxon>Diprioninae</taxon>
        <taxon>Neodiprion</taxon>
    </lineage>
</organism>
<gene>
    <name evidence="7" type="primary">LOC107223850</name>
</gene>
<dbReference type="GO" id="GO:0036158">
    <property type="term" value="P:outer dynein arm assembly"/>
    <property type="evidence" value="ECO:0007669"/>
    <property type="project" value="TreeGrafter"/>
</dbReference>
<dbReference type="KEGG" id="nlo:107223850"/>
<evidence type="ECO:0000313" key="7">
    <source>
        <dbReference type="RefSeq" id="XP_015519160.2"/>
    </source>
</evidence>
<dbReference type="OrthoDB" id="432970at2759"/>
<dbReference type="GO" id="GO:0034451">
    <property type="term" value="C:centriolar satellite"/>
    <property type="evidence" value="ECO:0007669"/>
    <property type="project" value="TreeGrafter"/>
</dbReference>
<dbReference type="Proteomes" id="UP000829291">
    <property type="component" value="Chromosome 3"/>
</dbReference>
<dbReference type="PANTHER" id="PTHR13244:SF7">
    <property type="entry name" value="ZINC FINGER MYND DOMAIN-CONTAINING PROTEIN 10"/>
    <property type="match status" value="1"/>
</dbReference>
<dbReference type="GO" id="GO:0005737">
    <property type="term" value="C:cytoplasm"/>
    <property type="evidence" value="ECO:0007669"/>
    <property type="project" value="TreeGrafter"/>
</dbReference>
<dbReference type="InterPro" id="IPR002893">
    <property type="entry name" value="Znf_MYND"/>
</dbReference>
<sequence length="442" mass="51937">MTERTDYIITPWEIEIHVQDLQPSNIDDIGTKRWLEFHKKLMLLNQQSVLEISTLREEAVKEWFISLKKMPVLIHEVIQINVWKEKLFPLLIEINDEPTNTFLLHSVFYHEVIACSLLENILFHSDTAEAVDDYALDLIDYAVTNVTNLLFKGKEESEDEFEDTNSCLAELLRKRKEIEFDISMKCVSILRYMAEFTDSLSLCALSRMLSTHDVPYLLTELIEKQPWKKLGEDGNKMVYNGKWETVNETDQDRMCRVEGQVWIGLREILLNPKCAPYYEITEFRMSKLVKLQKYLHETILDQISPLIELKRWLCQLSVMSQPPNAQKPIIVEMLPEVRSSILAKYHRKWKKIAKLQSKSLFNNDIEHIKSMAQVLSEAYDLDKLESIEPRRCFACKEIASNRCSKCKEAWYCGRECQVKDWTRHKDVCDKIIKNKEAYGIKD</sequence>
<evidence type="ECO:0000256" key="2">
    <source>
        <dbReference type="ARBA" id="ARBA00022771"/>
    </source>
</evidence>
<dbReference type="Pfam" id="PF01753">
    <property type="entry name" value="zf-MYND"/>
    <property type="match status" value="1"/>
</dbReference>
<dbReference type="PANTHER" id="PTHR13244">
    <property type="entry name" value="ZINC FINGER MYND DOMAIN CONTAINING PROTEIN 10"/>
    <property type="match status" value="1"/>
</dbReference>
<reference evidence="7" key="1">
    <citation type="submission" date="2025-08" db="UniProtKB">
        <authorList>
            <consortium name="RefSeq"/>
        </authorList>
    </citation>
    <scope>IDENTIFICATION</scope>
    <source>
        <tissue evidence="7">Thorax and Abdomen</tissue>
    </source>
</reference>
<dbReference type="RefSeq" id="XP_015519160.2">
    <property type="nucleotide sequence ID" value="XM_015663674.2"/>
</dbReference>
<evidence type="ECO:0000256" key="3">
    <source>
        <dbReference type="ARBA" id="ARBA00022833"/>
    </source>
</evidence>
<feature type="domain" description="MYND-type" evidence="5">
    <location>
        <begin position="392"/>
        <end position="428"/>
    </location>
</feature>
<dbReference type="FunCoup" id="A0A6J0BXQ0">
    <property type="interactions" value="31"/>
</dbReference>
<dbReference type="GeneID" id="107223850"/>
<dbReference type="GO" id="GO:0008270">
    <property type="term" value="F:zinc ion binding"/>
    <property type="evidence" value="ECO:0007669"/>
    <property type="project" value="UniProtKB-KW"/>
</dbReference>
<protein>
    <submittedName>
        <fullName evidence="7">Zinc finger MYND domain-containing protein 10</fullName>
    </submittedName>
</protein>
<dbReference type="GO" id="GO:0044458">
    <property type="term" value="P:motile cilium assembly"/>
    <property type="evidence" value="ECO:0007669"/>
    <property type="project" value="TreeGrafter"/>
</dbReference>
<dbReference type="InterPro" id="IPR052298">
    <property type="entry name" value="ZMYND10"/>
</dbReference>
<evidence type="ECO:0000259" key="5">
    <source>
        <dbReference type="PROSITE" id="PS50865"/>
    </source>
</evidence>
<name>A0A6J0BXQ0_NEOLC</name>
<dbReference type="SUPFAM" id="SSF144232">
    <property type="entry name" value="HIT/MYND zinc finger-like"/>
    <property type="match status" value="1"/>
</dbReference>
<keyword evidence="2 4" id="KW-0863">Zinc-finger</keyword>
<dbReference type="PROSITE" id="PS01360">
    <property type="entry name" value="ZF_MYND_1"/>
    <property type="match status" value="1"/>
</dbReference>
<accession>A0A6J0BXQ0</accession>
<dbReference type="InParanoid" id="A0A6J0BXQ0"/>
<keyword evidence="6" id="KW-1185">Reference proteome</keyword>
<proteinExistence type="predicted"/>
<evidence type="ECO:0000256" key="4">
    <source>
        <dbReference type="PROSITE-ProRule" id="PRU00134"/>
    </source>
</evidence>
<dbReference type="AlphaFoldDB" id="A0A6J0BXQ0"/>
<dbReference type="Gene3D" id="6.10.140.2220">
    <property type="match status" value="1"/>
</dbReference>
<dbReference type="GO" id="GO:0036159">
    <property type="term" value="P:inner dynein arm assembly"/>
    <property type="evidence" value="ECO:0007669"/>
    <property type="project" value="TreeGrafter"/>
</dbReference>